<evidence type="ECO:0000313" key="2">
    <source>
        <dbReference type="Proteomes" id="UP000774958"/>
    </source>
</evidence>
<dbReference type="RefSeq" id="WP_050665722.1">
    <property type="nucleotide sequence ID" value="NZ_CDDB01000033.1"/>
</dbReference>
<accession>A0ABS7V6V1</accession>
<evidence type="ECO:0008006" key="3">
    <source>
        <dbReference type="Google" id="ProtNLM"/>
    </source>
</evidence>
<keyword evidence="2" id="KW-1185">Reference proteome</keyword>
<proteinExistence type="predicted"/>
<name>A0ABS7V6V1_9GAMM</name>
<evidence type="ECO:0000313" key="1">
    <source>
        <dbReference type="EMBL" id="MBZ6064777.1"/>
    </source>
</evidence>
<organism evidence="1 2">
    <name type="scientific">Aeromonas schubertii</name>
    <dbReference type="NCBI Taxonomy" id="652"/>
    <lineage>
        <taxon>Bacteria</taxon>
        <taxon>Pseudomonadati</taxon>
        <taxon>Pseudomonadota</taxon>
        <taxon>Gammaproteobacteria</taxon>
        <taxon>Aeromonadales</taxon>
        <taxon>Aeromonadaceae</taxon>
        <taxon>Aeromonas</taxon>
    </lineage>
</organism>
<sequence>MSMQPHGHFTLLRQGALVICRPSGPFNLKGARAYEPLFFEQVAPLVGTRWAIVEVATEFEAAGPEVIARFRRQFAWCAEQGCRYMAVVLEGGFKRYMAEQIFSQLPFEALCYFEDEAAAIAWAREQIGDVTAAG</sequence>
<reference evidence="1 2" key="1">
    <citation type="submission" date="2021-09" db="EMBL/GenBank/DDBJ databases">
        <title>Aeromonas schubertii isolated from Asian sea bass.</title>
        <authorList>
            <person name="Pinpimai K."/>
        </authorList>
    </citation>
    <scope>NUCLEOTIDE SEQUENCE [LARGE SCALE GENOMIC DNA]</scope>
    <source>
        <strain evidence="1 2">CHULA2021a</strain>
    </source>
</reference>
<dbReference type="EMBL" id="JAIRBT010000001">
    <property type="protein sequence ID" value="MBZ6064777.1"/>
    <property type="molecule type" value="Genomic_DNA"/>
</dbReference>
<dbReference type="Proteomes" id="UP000774958">
    <property type="component" value="Unassembled WGS sequence"/>
</dbReference>
<gene>
    <name evidence="1" type="ORF">LA374_00895</name>
</gene>
<protein>
    <recommendedName>
        <fullName evidence="3">STAS/SEC14 domain-containing protein</fullName>
    </recommendedName>
</protein>
<comment type="caution">
    <text evidence="1">The sequence shown here is derived from an EMBL/GenBank/DDBJ whole genome shotgun (WGS) entry which is preliminary data.</text>
</comment>